<dbReference type="InterPro" id="IPR024738">
    <property type="entry name" value="Hfi1/Tada1"/>
</dbReference>
<dbReference type="PANTHER" id="PTHR21277">
    <property type="entry name" value="TRANSCRIPTIONAL ADAPTER 1"/>
    <property type="match status" value="1"/>
</dbReference>
<dbReference type="PANTHER" id="PTHR21277:SF44">
    <property type="entry name" value="TRANSCRIPTIONAL REGULATOR OF RNA POLII, SAGA, SUBUNIT"/>
    <property type="match status" value="1"/>
</dbReference>
<dbReference type="AlphaFoldDB" id="A0AAD2DTU2"/>
<gene>
    <name evidence="2" type="ORF">FPE_LOCUS11858</name>
</gene>
<keyword evidence="3" id="KW-1185">Reference proteome</keyword>
<evidence type="ECO:0000256" key="1">
    <source>
        <dbReference type="SAM" id="MobiDB-lite"/>
    </source>
</evidence>
<feature type="region of interest" description="Disordered" evidence="1">
    <location>
        <begin position="335"/>
        <end position="358"/>
    </location>
</feature>
<organism evidence="2 3">
    <name type="scientific">Fraxinus pennsylvanica</name>
    <dbReference type="NCBI Taxonomy" id="56036"/>
    <lineage>
        <taxon>Eukaryota</taxon>
        <taxon>Viridiplantae</taxon>
        <taxon>Streptophyta</taxon>
        <taxon>Embryophyta</taxon>
        <taxon>Tracheophyta</taxon>
        <taxon>Spermatophyta</taxon>
        <taxon>Magnoliopsida</taxon>
        <taxon>eudicotyledons</taxon>
        <taxon>Gunneridae</taxon>
        <taxon>Pentapetalae</taxon>
        <taxon>asterids</taxon>
        <taxon>lamiids</taxon>
        <taxon>Lamiales</taxon>
        <taxon>Oleaceae</taxon>
        <taxon>Oleeae</taxon>
        <taxon>Fraxinus</taxon>
    </lineage>
</organism>
<feature type="region of interest" description="Disordered" evidence="1">
    <location>
        <begin position="153"/>
        <end position="220"/>
    </location>
</feature>
<accession>A0AAD2DTU2</accession>
<dbReference type="Pfam" id="PF12767">
    <property type="entry name" value="SAGA-Tad1"/>
    <property type="match status" value="1"/>
</dbReference>
<name>A0AAD2DTU2_9LAMI</name>
<proteinExistence type="predicted"/>
<reference evidence="2" key="1">
    <citation type="submission" date="2023-05" db="EMBL/GenBank/DDBJ databases">
        <authorList>
            <person name="Huff M."/>
        </authorList>
    </citation>
    <scope>NUCLEOTIDE SEQUENCE</scope>
</reference>
<sequence length="394" mass="44515">MSLDLSKRRRTRARMYYPESMFGKPKPMRLKKTLDLNFFKPRLIKMVAKHHFTRVDTMELKNLIYQNIGHARAEKYFDQLKRFFSLKLSKAEFDQSCIQTIGRENVSLHNRLIQSILQNACQAKVPPSKARKVKGPLGVKVANGYQRNCMQSLYGDAFPPSPRRHRSPVNRDHRKFWDRPSPLGPLGKSPSITFEETSPRIQEQQSGAELSSLGSRPPIEVAPVEDGEEVEQFAGSLGIKSRTPITAPFGVSINMGGARKALHRGFMFNTCQNSGELPDMRTLRSCLEQKLEVEGVGISLECANLLNNSLDVYLKRLIEPCIELARSRRNHAGELNGQISTGGRGALPARYTQRPRPSTYVSTSDFRVAMESDPRVLGENWPAQLDKICILSFE</sequence>
<dbReference type="CDD" id="cd22933">
    <property type="entry name" value="HFD_HFI1"/>
    <property type="match status" value="1"/>
</dbReference>
<feature type="compositionally biased region" description="Basic and acidic residues" evidence="1">
    <location>
        <begin position="169"/>
        <end position="178"/>
    </location>
</feature>
<dbReference type="EMBL" id="OU503042">
    <property type="protein sequence ID" value="CAI9764428.1"/>
    <property type="molecule type" value="Genomic_DNA"/>
</dbReference>
<feature type="compositionally biased region" description="Low complexity" evidence="1">
    <location>
        <begin position="180"/>
        <end position="191"/>
    </location>
</feature>
<dbReference type="GO" id="GO:0003713">
    <property type="term" value="F:transcription coactivator activity"/>
    <property type="evidence" value="ECO:0007669"/>
    <property type="project" value="TreeGrafter"/>
</dbReference>
<dbReference type="GO" id="GO:0006357">
    <property type="term" value="P:regulation of transcription by RNA polymerase II"/>
    <property type="evidence" value="ECO:0007669"/>
    <property type="project" value="TreeGrafter"/>
</dbReference>
<evidence type="ECO:0000313" key="3">
    <source>
        <dbReference type="Proteomes" id="UP000834106"/>
    </source>
</evidence>
<feature type="compositionally biased region" description="Polar residues" evidence="1">
    <location>
        <begin position="192"/>
        <end position="214"/>
    </location>
</feature>
<dbReference type="GO" id="GO:0000124">
    <property type="term" value="C:SAGA complex"/>
    <property type="evidence" value="ECO:0007669"/>
    <property type="project" value="TreeGrafter"/>
</dbReference>
<protein>
    <submittedName>
        <fullName evidence="2">Uncharacterized protein</fullName>
    </submittedName>
</protein>
<evidence type="ECO:0000313" key="2">
    <source>
        <dbReference type="EMBL" id="CAI9764428.1"/>
    </source>
</evidence>
<dbReference type="Proteomes" id="UP000834106">
    <property type="component" value="Chromosome 7"/>
</dbReference>